<dbReference type="AlphaFoldDB" id="A0A396RMJ3"/>
<comment type="caution">
    <text evidence="2">The sequence shown here is derived from an EMBL/GenBank/DDBJ whole genome shotgun (WGS) entry which is preliminary data.</text>
</comment>
<proteinExistence type="predicted"/>
<dbReference type="RefSeq" id="WP_118863853.1">
    <property type="nucleotide sequence ID" value="NZ_QWLV01000003.1"/>
</dbReference>
<protein>
    <submittedName>
        <fullName evidence="2">Uncharacterized protein</fullName>
    </submittedName>
</protein>
<gene>
    <name evidence="2" type="ORF">D1610_09035</name>
</gene>
<keyword evidence="3" id="KW-1185">Reference proteome</keyword>
<feature type="chain" id="PRO_5017262309" evidence="1">
    <location>
        <begin position="20"/>
        <end position="146"/>
    </location>
</feature>
<dbReference type="Proteomes" id="UP000266693">
    <property type="component" value="Unassembled WGS sequence"/>
</dbReference>
<evidence type="ECO:0000313" key="3">
    <source>
        <dbReference type="Proteomes" id="UP000266693"/>
    </source>
</evidence>
<evidence type="ECO:0000313" key="2">
    <source>
        <dbReference type="EMBL" id="RHW17588.1"/>
    </source>
</evidence>
<keyword evidence="1" id="KW-0732">Signal</keyword>
<evidence type="ECO:0000256" key="1">
    <source>
        <dbReference type="SAM" id="SignalP"/>
    </source>
</evidence>
<name>A0A396RMJ3_9SPHN</name>
<reference evidence="2 3" key="1">
    <citation type="submission" date="2018-08" db="EMBL/GenBank/DDBJ databases">
        <title>The multiple taxonomic identification of Sphingomonas gilva.</title>
        <authorList>
            <person name="Zhu D."/>
            <person name="Zheng S."/>
        </authorList>
    </citation>
    <scope>NUCLEOTIDE SEQUENCE [LARGE SCALE GENOMIC DNA]</scope>
    <source>
        <strain evidence="2 3">ZDH117</strain>
    </source>
</reference>
<organism evidence="2 3">
    <name type="scientific">Sphingomonas gilva</name>
    <dbReference type="NCBI Taxonomy" id="2305907"/>
    <lineage>
        <taxon>Bacteria</taxon>
        <taxon>Pseudomonadati</taxon>
        <taxon>Pseudomonadota</taxon>
        <taxon>Alphaproteobacteria</taxon>
        <taxon>Sphingomonadales</taxon>
        <taxon>Sphingomonadaceae</taxon>
        <taxon>Sphingomonas</taxon>
    </lineage>
</organism>
<accession>A0A396RMJ3</accession>
<feature type="signal peptide" evidence="1">
    <location>
        <begin position="1"/>
        <end position="19"/>
    </location>
</feature>
<sequence length="146" mass="16475">MRFLIAATAAALIAAPVAAQYRDAPPEVELADRLNDPLLQHGVAASMSAMLGALLDTQVGAFAQFTAPHEDIRPDDTLRDLARRDDPYFEERAYADARRSTELMGRMAGSFAAMMPQLRATADRMRHEFERIDRDYERYDDYGYED</sequence>
<dbReference type="EMBL" id="QWLV01000003">
    <property type="protein sequence ID" value="RHW17588.1"/>
    <property type="molecule type" value="Genomic_DNA"/>
</dbReference>